<accession>A0A6J8B885</accession>
<evidence type="ECO:0000256" key="1">
    <source>
        <dbReference type="ARBA" id="ARBA00004141"/>
    </source>
</evidence>
<sequence>MQHLHAFRTISAKSKSSQSKCGKKMGKMNKDDKQSPLIALLPGAKINSGKGKITVNIGISKETVIFNIGGVKFETYRSTLYRQPDSPLANEEFLRKHFRSDKNEYFFDRDPAMFKAILNYLRTGELHMPPYMCGPAAKLELEFWGIPDSIIERCCYTHYNAYNSTLRALNRLEKDRHGSFDYPIDTNTNRKMSKWKRIRLKASIILNHPEKSKSAKAYGMVSLLVVAISILSFLAETHPSIQVKETVYAVSFVHNATTNITTNSTTKTEVVIPHPVLDIIDHTCMAFFTIEYILRVVLSLQRLVYVKSLMGIIDLFALLPDYIQLIMFSISKHLAHTSFTRIITILKITRILRIFRLVRHVPGLWILVYTLKASLRELLLMVAFLFVGMLIFSSLIYYVDDKEIFTSIPHSFWWALITMTTVGYGDMYPVTALGYVIGSLTAMCGLLMIGFSVPILVNNFITYYQYVEFAIEDEKLKREKSEILEDPVIGGNEMIKNNNSYR</sequence>
<dbReference type="Proteomes" id="UP000507470">
    <property type="component" value="Unassembled WGS sequence"/>
</dbReference>
<evidence type="ECO:0000256" key="3">
    <source>
        <dbReference type="ARBA" id="ARBA00022538"/>
    </source>
</evidence>
<dbReference type="PANTHER" id="PTHR11537:SF254">
    <property type="entry name" value="POTASSIUM VOLTAGE-GATED CHANNEL PROTEIN SHAB"/>
    <property type="match status" value="1"/>
</dbReference>
<protein>
    <submittedName>
        <fullName evidence="15">KCNC1</fullName>
    </submittedName>
</protein>
<dbReference type="GO" id="GO:0005249">
    <property type="term" value="F:voltage-gated potassium channel activity"/>
    <property type="evidence" value="ECO:0007669"/>
    <property type="project" value="InterPro"/>
</dbReference>
<dbReference type="InterPro" id="IPR003968">
    <property type="entry name" value="K_chnl_volt-dep_Kv"/>
</dbReference>
<evidence type="ECO:0000256" key="5">
    <source>
        <dbReference type="ARBA" id="ARBA00022826"/>
    </source>
</evidence>
<evidence type="ECO:0000256" key="10">
    <source>
        <dbReference type="ARBA" id="ARBA00023136"/>
    </source>
</evidence>
<dbReference type="InterPro" id="IPR005821">
    <property type="entry name" value="Ion_trans_dom"/>
</dbReference>
<feature type="compositionally biased region" description="Low complexity" evidence="12">
    <location>
        <begin position="11"/>
        <end position="20"/>
    </location>
</feature>
<dbReference type="Gene3D" id="3.30.710.10">
    <property type="entry name" value="Potassium Channel Kv1.1, Chain A"/>
    <property type="match status" value="1"/>
</dbReference>
<keyword evidence="3" id="KW-0633">Potassium transport</keyword>
<keyword evidence="10 13" id="KW-0472">Membrane</keyword>
<evidence type="ECO:0000256" key="11">
    <source>
        <dbReference type="ARBA" id="ARBA00023303"/>
    </source>
</evidence>
<dbReference type="GO" id="GO:0008076">
    <property type="term" value="C:voltage-gated potassium channel complex"/>
    <property type="evidence" value="ECO:0007669"/>
    <property type="project" value="InterPro"/>
</dbReference>
<evidence type="ECO:0000259" key="14">
    <source>
        <dbReference type="PROSITE" id="PS50097"/>
    </source>
</evidence>
<keyword evidence="8 13" id="KW-1133">Transmembrane helix</keyword>
<comment type="subcellular location">
    <subcellularLocation>
        <location evidence="1">Membrane</location>
        <topology evidence="1">Multi-pass membrane protein</topology>
    </subcellularLocation>
</comment>
<evidence type="ECO:0000313" key="15">
    <source>
        <dbReference type="EMBL" id="CAC5379204.1"/>
    </source>
</evidence>
<dbReference type="InterPro" id="IPR003974">
    <property type="entry name" value="K_chnl_volt-dep_Kv3"/>
</dbReference>
<feature type="domain" description="BTB" evidence="14">
    <location>
        <begin position="62"/>
        <end position="130"/>
    </location>
</feature>
<keyword evidence="4 13" id="KW-0812">Transmembrane</keyword>
<dbReference type="InterPro" id="IPR011333">
    <property type="entry name" value="SKP1/BTB/POZ_sf"/>
</dbReference>
<keyword evidence="7" id="KW-0630">Potassium</keyword>
<dbReference type="Gene3D" id="1.10.287.70">
    <property type="match status" value="1"/>
</dbReference>
<evidence type="ECO:0000256" key="7">
    <source>
        <dbReference type="ARBA" id="ARBA00022958"/>
    </source>
</evidence>
<dbReference type="PRINTS" id="PR01491">
    <property type="entry name" value="KVCHANNEL"/>
</dbReference>
<dbReference type="GO" id="GO:0001508">
    <property type="term" value="P:action potential"/>
    <property type="evidence" value="ECO:0007669"/>
    <property type="project" value="TreeGrafter"/>
</dbReference>
<keyword evidence="2" id="KW-0813">Transport</keyword>
<dbReference type="SUPFAM" id="SSF81324">
    <property type="entry name" value="Voltage-gated potassium channels"/>
    <property type="match status" value="1"/>
</dbReference>
<evidence type="ECO:0000256" key="9">
    <source>
        <dbReference type="ARBA" id="ARBA00023065"/>
    </source>
</evidence>
<gene>
    <name evidence="15" type="ORF">MCOR_15294</name>
</gene>
<evidence type="ECO:0000256" key="8">
    <source>
        <dbReference type="ARBA" id="ARBA00022989"/>
    </source>
</evidence>
<evidence type="ECO:0000256" key="6">
    <source>
        <dbReference type="ARBA" id="ARBA00022882"/>
    </source>
</evidence>
<evidence type="ECO:0000313" key="16">
    <source>
        <dbReference type="Proteomes" id="UP000507470"/>
    </source>
</evidence>
<keyword evidence="11" id="KW-0407">Ion channel</keyword>
<evidence type="ECO:0000256" key="12">
    <source>
        <dbReference type="SAM" id="MobiDB-lite"/>
    </source>
</evidence>
<dbReference type="InterPro" id="IPR028325">
    <property type="entry name" value="VG_K_chnl"/>
</dbReference>
<dbReference type="EMBL" id="CACVKT020002653">
    <property type="protein sequence ID" value="CAC5379204.1"/>
    <property type="molecule type" value="Genomic_DNA"/>
</dbReference>
<dbReference type="OrthoDB" id="10025005at2759"/>
<dbReference type="AlphaFoldDB" id="A0A6J8B885"/>
<evidence type="ECO:0000256" key="13">
    <source>
        <dbReference type="SAM" id="Phobius"/>
    </source>
</evidence>
<name>A0A6J8B885_MYTCO</name>
<keyword evidence="9" id="KW-0406">Ion transport</keyword>
<dbReference type="InterPro" id="IPR027359">
    <property type="entry name" value="Volt_channel_dom_sf"/>
</dbReference>
<feature type="transmembrane region" description="Helical" evidence="13">
    <location>
        <begin position="411"/>
        <end position="427"/>
    </location>
</feature>
<evidence type="ECO:0000256" key="2">
    <source>
        <dbReference type="ARBA" id="ARBA00022448"/>
    </source>
</evidence>
<dbReference type="FunFam" id="1.10.287.70:FF:000002">
    <property type="entry name" value="Potassium voltage-gated channel subfamily a member"/>
    <property type="match status" value="1"/>
</dbReference>
<keyword evidence="5" id="KW-0631">Potassium channel</keyword>
<dbReference type="PRINTS" id="PR00169">
    <property type="entry name" value="KCHANNEL"/>
</dbReference>
<dbReference type="Pfam" id="PF00520">
    <property type="entry name" value="Ion_trans"/>
    <property type="match status" value="1"/>
</dbReference>
<dbReference type="SUPFAM" id="SSF54695">
    <property type="entry name" value="POZ domain"/>
    <property type="match status" value="1"/>
</dbReference>
<dbReference type="InterPro" id="IPR000210">
    <property type="entry name" value="BTB/POZ_dom"/>
</dbReference>
<dbReference type="GO" id="GO:0051260">
    <property type="term" value="P:protein homooligomerization"/>
    <property type="evidence" value="ECO:0007669"/>
    <property type="project" value="InterPro"/>
</dbReference>
<dbReference type="Gene3D" id="1.20.120.350">
    <property type="entry name" value="Voltage-gated potassium channels. Chain C"/>
    <property type="match status" value="1"/>
</dbReference>
<dbReference type="Pfam" id="PF02214">
    <property type="entry name" value="BTB_2"/>
    <property type="match status" value="1"/>
</dbReference>
<feature type="region of interest" description="Disordered" evidence="12">
    <location>
        <begin position="1"/>
        <end position="31"/>
    </location>
</feature>
<organism evidence="15 16">
    <name type="scientific">Mytilus coruscus</name>
    <name type="common">Sea mussel</name>
    <dbReference type="NCBI Taxonomy" id="42192"/>
    <lineage>
        <taxon>Eukaryota</taxon>
        <taxon>Metazoa</taxon>
        <taxon>Spiralia</taxon>
        <taxon>Lophotrochozoa</taxon>
        <taxon>Mollusca</taxon>
        <taxon>Bivalvia</taxon>
        <taxon>Autobranchia</taxon>
        <taxon>Pteriomorphia</taxon>
        <taxon>Mytilida</taxon>
        <taxon>Mytiloidea</taxon>
        <taxon>Mytilidae</taxon>
        <taxon>Mytilinae</taxon>
        <taxon>Mytilus</taxon>
    </lineage>
</organism>
<dbReference type="PROSITE" id="PS50097">
    <property type="entry name" value="BTB"/>
    <property type="match status" value="1"/>
</dbReference>
<evidence type="ECO:0000256" key="4">
    <source>
        <dbReference type="ARBA" id="ARBA00022692"/>
    </source>
</evidence>
<dbReference type="SMART" id="SM00225">
    <property type="entry name" value="BTB"/>
    <property type="match status" value="1"/>
</dbReference>
<feature type="transmembrane region" description="Helical" evidence="13">
    <location>
        <begin position="433"/>
        <end position="457"/>
    </location>
</feature>
<feature type="transmembrane region" description="Helical" evidence="13">
    <location>
        <begin position="378"/>
        <end position="399"/>
    </location>
</feature>
<dbReference type="InterPro" id="IPR003131">
    <property type="entry name" value="T1-type_BTB"/>
</dbReference>
<proteinExistence type="predicted"/>
<keyword evidence="16" id="KW-1185">Reference proteome</keyword>
<dbReference type="PANTHER" id="PTHR11537">
    <property type="entry name" value="VOLTAGE-GATED POTASSIUM CHANNEL"/>
    <property type="match status" value="1"/>
</dbReference>
<dbReference type="PRINTS" id="PR01498">
    <property type="entry name" value="SHAWCHANNEL"/>
</dbReference>
<reference evidence="15 16" key="1">
    <citation type="submission" date="2020-06" db="EMBL/GenBank/DDBJ databases">
        <authorList>
            <person name="Li R."/>
            <person name="Bekaert M."/>
        </authorList>
    </citation>
    <scope>NUCLEOTIDE SEQUENCE [LARGE SCALE GENOMIC DNA]</scope>
    <source>
        <strain evidence="16">wild</strain>
    </source>
</reference>
<keyword evidence="6" id="KW-0851">Voltage-gated channel</keyword>